<feature type="compositionally biased region" description="Polar residues" evidence="1">
    <location>
        <begin position="28"/>
        <end position="40"/>
    </location>
</feature>
<name>A0A6G1JBH9_9PLEO</name>
<evidence type="ECO:0000313" key="3">
    <source>
        <dbReference type="Proteomes" id="UP000799291"/>
    </source>
</evidence>
<feature type="compositionally biased region" description="Basic and acidic residues" evidence="1">
    <location>
        <begin position="9"/>
        <end position="27"/>
    </location>
</feature>
<proteinExistence type="predicted"/>
<protein>
    <submittedName>
        <fullName evidence="2">Uncharacterized protein</fullName>
    </submittedName>
</protein>
<feature type="compositionally biased region" description="Polar residues" evidence="1">
    <location>
        <begin position="48"/>
        <end position="58"/>
    </location>
</feature>
<dbReference type="EMBL" id="MU005575">
    <property type="protein sequence ID" value="KAF2687493.1"/>
    <property type="molecule type" value="Genomic_DNA"/>
</dbReference>
<feature type="compositionally biased region" description="Low complexity" evidence="1">
    <location>
        <begin position="64"/>
        <end position="75"/>
    </location>
</feature>
<accession>A0A6G1JBH9</accession>
<reference evidence="2" key="1">
    <citation type="journal article" date="2020" name="Stud. Mycol.">
        <title>101 Dothideomycetes genomes: a test case for predicting lifestyles and emergence of pathogens.</title>
        <authorList>
            <person name="Haridas S."/>
            <person name="Albert R."/>
            <person name="Binder M."/>
            <person name="Bloem J."/>
            <person name="Labutti K."/>
            <person name="Salamov A."/>
            <person name="Andreopoulos B."/>
            <person name="Baker S."/>
            <person name="Barry K."/>
            <person name="Bills G."/>
            <person name="Bluhm B."/>
            <person name="Cannon C."/>
            <person name="Castanera R."/>
            <person name="Culley D."/>
            <person name="Daum C."/>
            <person name="Ezra D."/>
            <person name="Gonzalez J."/>
            <person name="Henrissat B."/>
            <person name="Kuo A."/>
            <person name="Liang C."/>
            <person name="Lipzen A."/>
            <person name="Lutzoni F."/>
            <person name="Magnuson J."/>
            <person name="Mondo S."/>
            <person name="Nolan M."/>
            <person name="Ohm R."/>
            <person name="Pangilinan J."/>
            <person name="Park H.-J."/>
            <person name="Ramirez L."/>
            <person name="Alfaro M."/>
            <person name="Sun H."/>
            <person name="Tritt A."/>
            <person name="Yoshinaga Y."/>
            <person name="Zwiers L.-H."/>
            <person name="Turgeon B."/>
            <person name="Goodwin S."/>
            <person name="Spatafora J."/>
            <person name="Crous P."/>
            <person name="Grigoriev I."/>
        </authorList>
    </citation>
    <scope>NUCLEOTIDE SEQUENCE</scope>
    <source>
        <strain evidence="2">CBS 122367</strain>
    </source>
</reference>
<organism evidence="2 3">
    <name type="scientific">Lentithecium fluviatile CBS 122367</name>
    <dbReference type="NCBI Taxonomy" id="1168545"/>
    <lineage>
        <taxon>Eukaryota</taxon>
        <taxon>Fungi</taxon>
        <taxon>Dikarya</taxon>
        <taxon>Ascomycota</taxon>
        <taxon>Pezizomycotina</taxon>
        <taxon>Dothideomycetes</taxon>
        <taxon>Pleosporomycetidae</taxon>
        <taxon>Pleosporales</taxon>
        <taxon>Massarineae</taxon>
        <taxon>Lentitheciaceae</taxon>
        <taxon>Lentithecium</taxon>
    </lineage>
</organism>
<sequence length="137" mass="15299">MPLSSAESRPGRDNHEQQKRQSEEHTLQSRPKSSLDVETQSPHRKPSQSDATRASSSYLHPALSSTSTSTTPTSSYHTEIHRLSGTFNSPTPTEIARSKKTRRSRDSMKGLDRYGKLGAARMEVRHFGGAARRFFSI</sequence>
<keyword evidence="3" id="KW-1185">Reference proteome</keyword>
<dbReference type="Proteomes" id="UP000799291">
    <property type="component" value="Unassembled WGS sequence"/>
</dbReference>
<feature type="region of interest" description="Disordered" evidence="1">
    <location>
        <begin position="1"/>
        <end position="112"/>
    </location>
</feature>
<evidence type="ECO:0000256" key="1">
    <source>
        <dbReference type="SAM" id="MobiDB-lite"/>
    </source>
</evidence>
<evidence type="ECO:0000313" key="2">
    <source>
        <dbReference type="EMBL" id="KAF2687493.1"/>
    </source>
</evidence>
<dbReference type="AlphaFoldDB" id="A0A6G1JBH9"/>
<gene>
    <name evidence="2" type="ORF">K458DRAFT_401997</name>
</gene>